<dbReference type="EMBL" id="CM023486">
    <property type="protein sequence ID" value="KAH6927458.1"/>
    <property type="molecule type" value="Genomic_DNA"/>
</dbReference>
<reference evidence="1" key="1">
    <citation type="submission" date="2020-05" db="EMBL/GenBank/DDBJ databases">
        <title>Large-scale comparative analyses of tick genomes elucidate their genetic diversity and vector capacities.</title>
        <authorList>
            <person name="Jia N."/>
            <person name="Wang J."/>
            <person name="Shi W."/>
            <person name="Du L."/>
            <person name="Sun Y."/>
            <person name="Zhan W."/>
            <person name="Jiang J."/>
            <person name="Wang Q."/>
            <person name="Zhang B."/>
            <person name="Ji P."/>
            <person name="Sakyi L.B."/>
            <person name="Cui X."/>
            <person name="Yuan T."/>
            <person name="Jiang B."/>
            <person name="Yang W."/>
            <person name="Lam T.T.-Y."/>
            <person name="Chang Q."/>
            <person name="Ding S."/>
            <person name="Wang X."/>
            <person name="Zhu J."/>
            <person name="Ruan X."/>
            <person name="Zhao L."/>
            <person name="Wei J."/>
            <person name="Que T."/>
            <person name="Du C."/>
            <person name="Cheng J."/>
            <person name="Dai P."/>
            <person name="Han X."/>
            <person name="Huang E."/>
            <person name="Gao Y."/>
            <person name="Liu J."/>
            <person name="Shao H."/>
            <person name="Ye R."/>
            <person name="Li L."/>
            <person name="Wei W."/>
            <person name="Wang X."/>
            <person name="Wang C."/>
            <person name="Yang T."/>
            <person name="Huo Q."/>
            <person name="Li W."/>
            <person name="Guo W."/>
            <person name="Chen H."/>
            <person name="Zhou L."/>
            <person name="Ni X."/>
            <person name="Tian J."/>
            <person name="Zhou Y."/>
            <person name="Sheng Y."/>
            <person name="Liu T."/>
            <person name="Pan Y."/>
            <person name="Xia L."/>
            <person name="Li J."/>
            <person name="Zhao F."/>
            <person name="Cao W."/>
        </authorList>
    </citation>
    <scope>NUCLEOTIDE SEQUENCE</scope>
    <source>
        <strain evidence="1">Hyas-2018</strain>
    </source>
</reference>
<dbReference type="Proteomes" id="UP000821845">
    <property type="component" value="Chromosome 6"/>
</dbReference>
<sequence>MIAAGPAATVAPQCRNVDKPAVTGSQADPAPRTEQDEKRGYPHPKGDIMFAERDTPAYKEGLETVLVEILPHRTVKRSIFVLNTYSPPSDKKRDFNRLLISAAEHRILRDAGIRPIFQPEEKAKLTNDVRKHIKVQEIPRNIHPTLNEGRRRDRGRVLINNAKKHKTHALFVDAARYNGRQAFAVAVVDIDGTLINAVTVQTGHAHEAEKMAIALALENSRADSKVYPDSKMAARTFAASLLATSTTKLTDNAIREYDSKETLIEEENVQIHMSWFPAHMGQISGLGHCNPNEEVNRLVRKLPHRAADNDAYKG</sequence>
<evidence type="ECO:0000313" key="1">
    <source>
        <dbReference type="EMBL" id="KAH6927458.1"/>
    </source>
</evidence>
<accession>A0ACB7RYA8</accession>
<name>A0ACB7RYA8_HYAAI</name>
<keyword evidence="2" id="KW-1185">Reference proteome</keyword>
<organism evidence="1 2">
    <name type="scientific">Hyalomma asiaticum</name>
    <name type="common">Tick</name>
    <dbReference type="NCBI Taxonomy" id="266040"/>
    <lineage>
        <taxon>Eukaryota</taxon>
        <taxon>Metazoa</taxon>
        <taxon>Ecdysozoa</taxon>
        <taxon>Arthropoda</taxon>
        <taxon>Chelicerata</taxon>
        <taxon>Arachnida</taxon>
        <taxon>Acari</taxon>
        <taxon>Parasitiformes</taxon>
        <taxon>Ixodida</taxon>
        <taxon>Ixodoidea</taxon>
        <taxon>Ixodidae</taxon>
        <taxon>Hyalomminae</taxon>
        <taxon>Hyalomma</taxon>
    </lineage>
</organism>
<evidence type="ECO:0000313" key="2">
    <source>
        <dbReference type="Proteomes" id="UP000821845"/>
    </source>
</evidence>
<comment type="caution">
    <text evidence="1">The sequence shown here is derived from an EMBL/GenBank/DDBJ whole genome shotgun (WGS) entry which is preliminary data.</text>
</comment>
<protein>
    <submittedName>
        <fullName evidence="1">Uncharacterized protein</fullName>
    </submittedName>
</protein>
<gene>
    <name evidence="1" type="ORF">HPB50_004188</name>
</gene>
<proteinExistence type="predicted"/>